<dbReference type="Proteomes" id="UP000019376">
    <property type="component" value="Unassembled WGS sequence"/>
</dbReference>
<sequence>MRKREKKRLDGDWKVSGVVSPRELANNANPEENLGNWVTIWTASPDKTTIEMLAWFQWTLSERSYTTRVPGPDI</sequence>
<gene>
    <name evidence="1" type="ORF">PDE_00225</name>
</gene>
<dbReference type="EMBL" id="KB644408">
    <property type="protein sequence ID" value="EPS25292.1"/>
    <property type="molecule type" value="Genomic_DNA"/>
</dbReference>
<accession>S8ATZ3</accession>
<dbReference type="AlphaFoldDB" id="S8ATZ3"/>
<name>S8ATZ3_PENO1</name>
<protein>
    <submittedName>
        <fullName evidence="1">Uncharacterized protein</fullName>
    </submittedName>
</protein>
<dbReference type="HOGENOM" id="CLU_2688579_0_0_1"/>
<evidence type="ECO:0000313" key="2">
    <source>
        <dbReference type="Proteomes" id="UP000019376"/>
    </source>
</evidence>
<organism evidence="1 2">
    <name type="scientific">Penicillium oxalicum (strain 114-2 / CGMCC 5302)</name>
    <name type="common">Penicillium decumbens</name>
    <dbReference type="NCBI Taxonomy" id="933388"/>
    <lineage>
        <taxon>Eukaryota</taxon>
        <taxon>Fungi</taxon>
        <taxon>Dikarya</taxon>
        <taxon>Ascomycota</taxon>
        <taxon>Pezizomycotina</taxon>
        <taxon>Eurotiomycetes</taxon>
        <taxon>Eurotiomycetidae</taxon>
        <taxon>Eurotiales</taxon>
        <taxon>Aspergillaceae</taxon>
        <taxon>Penicillium</taxon>
    </lineage>
</organism>
<reference evidence="1 2" key="1">
    <citation type="journal article" date="2013" name="PLoS ONE">
        <title>Genomic and secretomic analyses reveal unique features of the lignocellulolytic enzyme system of Penicillium decumbens.</title>
        <authorList>
            <person name="Liu G."/>
            <person name="Zhang L."/>
            <person name="Wei X."/>
            <person name="Zou G."/>
            <person name="Qin Y."/>
            <person name="Ma L."/>
            <person name="Li J."/>
            <person name="Zheng H."/>
            <person name="Wang S."/>
            <person name="Wang C."/>
            <person name="Xun L."/>
            <person name="Zhao G.-P."/>
            <person name="Zhou Z."/>
            <person name="Qu Y."/>
        </authorList>
    </citation>
    <scope>NUCLEOTIDE SEQUENCE [LARGE SCALE GENOMIC DNA]</scope>
    <source>
        <strain evidence="2">114-2 / CGMCC 5302</strain>
    </source>
</reference>
<proteinExistence type="predicted"/>
<evidence type="ECO:0000313" key="1">
    <source>
        <dbReference type="EMBL" id="EPS25292.1"/>
    </source>
</evidence>
<keyword evidence="2" id="KW-1185">Reference proteome</keyword>